<accession>A0A3L6NQ95</accession>
<feature type="region of interest" description="Disordered" evidence="1">
    <location>
        <begin position="61"/>
        <end position="92"/>
    </location>
</feature>
<name>A0A3L6NQ95_FUSOX</name>
<feature type="compositionally biased region" description="Basic and acidic residues" evidence="1">
    <location>
        <begin position="73"/>
        <end position="84"/>
    </location>
</feature>
<proteinExistence type="predicted"/>
<feature type="compositionally biased region" description="Polar residues" evidence="1">
    <location>
        <begin position="61"/>
        <end position="72"/>
    </location>
</feature>
<dbReference type="Proteomes" id="UP000270866">
    <property type="component" value="Chromosome 7"/>
</dbReference>
<evidence type="ECO:0000313" key="3">
    <source>
        <dbReference type="Proteomes" id="UP000270866"/>
    </source>
</evidence>
<evidence type="ECO:0000313" key="2">
    <source>
        <dbReference type="EMBL" id="RKK20008.1"/>
    </source>
</evidence>
<organism evidence="2 3">
    <name type="scientific">Fusarium oxysporum f. sp. cepae</name>
    <dbReference type="NCBI Taxonomy" id="396571"/>
    <lineage>
        <taxon>Eukaryota</taxon>
        <taxon>Fungi</taxon>
        <taxon>Dikarya</taxon>
        <taxon>Ascomycota</taxon>
        <taxon>Pezizomycotina</taxon>
        <taxon>Sordariomycetes</taxon>
        <taxon>Hypocreomycetidae</taxon>
        <taxon>Hypocreales</taxon>
        <taxon>Nectriaceae</taxon>
        <taxon>Fusarium</taxon>
        <taxon>Fusarium oxysporum species complex</taxon>
    </lineage>
</organism>
<dbReference type="AlphaFoldDB" id="A0A3L6NQ95"/>
<sequence length="140" mass="16287">MQALEDVRPSDCLGDARAKDTMRMSRFQLIESSLPTLLSLFKRREDLRRYPARVRHYTVDVGNNQDSEFPNDNQHKPEQGKSDHIMPYSPEKNPICSGKRLWDVVRSKYRGPVIDWSSLKLLAKETSARPDVFYAPFVEF</sequence>
<evidence type="ECO:0000256" key="1">
    <source>
        <dbReference type="SAM" id="MobiDB-lite"/>
    </source>
</evidence>
<reference evidence="2 3" key="1">
    <citation type="journal article" date="2018" name="Sci. Rep.">
        <title>Characterisation of pathogen-specific regions and novel effector candidates in Fusarium oxysporum f. sp. cepae.</title>
        <authorList>
            <person name="Armitage A.D."/>
            <person name="Taylor A."/>
            <person name="Sobczyk M.K."/>
            <person name="Baxter L."/>
            <person name="Greenfield B.P."/>
            <person name="Bates H.J."/>
            <person name="Wilson F."/>
            <person name="Jackson A.C."/>
            <person name="Ott S."/>
            <person name="Harrison R.J."/>
            <person name="Clarkson J.P."/>
        </authorList>
    </citation>
    <scope>NUCLEOTIDE SEQUENCE [LARGE SCALE GENOMIC DNA]</scope>
    <source>
        <strain evidence="2 3">FoC_Fus2</strain>
    </source>
</reference>
<comment type="caution">
    <text evidence="2">The sequence shown here is derived from an EMBL/GenBank/DDBJ whole genome shotgun (WGS) entry which is preliminary data.</text>
</comment>
<dbReference type="EMBL" id="MRCU01000004">
    <property type="protein sequence ID" value="RKK20008.1"/>
    <property type="molecule type" value="Genomic_DNA"/>
</dbReference>
<protein>
    <submittedName>
        <fullName evidence="2">Uncharacterized protein</fullName>
    </submittedName>
</protein>
<gene>
    <name evidence="2" type="ORF">BFJ65_g6716</name>
</gene>